<sequence>MSGGGGHGGGRKKKHEEHEEHVNHERWLVSYSDMMTLLMVLFLVLFAMSNVDSTKVILLQEGFNQAFGTNAVLQGSSSVLQDNSSDSAGIDMAAGSGPAGQMTAQEKQIAQEAVNAADLAKAQSRMTVAEAEAQNLKDAQKKITAALKKDGLAGDASFTIDQRGLVVTVITNSVVFTGDSAILRPVGQKILSAVGPTLKALPNDIEVDGHTNQLRVPTVNYPSAWELSTARASAVVRYLIDTQGMPANRMEAAGFAGTRPLISPRDPRSVRLNRRVEIIVLSGLPDDTASLLPTAAKATD</sequence>
<dbReference type="InterPro" id="IPR006665">
    <property type="entry name" value="OmpA-like"/>
</dbReference>
<proteinExistence type="inferred from homology"/>
<dbReference type="Gene3D" id="3.30.1330.60">
    <property type="entry name" value="OmpA-like domain"/>
    <property type="match status" value="1"/>
</dbReference>
<keyword evidence="4" id="KW-0812">Transmembrane</keyword>
<dbReference type="RefSeq" id="WP_142710026.1">
    <property type="nucleotide sequence ID" value="NZ_VIRS01000067.1"/>
</dbReference>
<protein>
    <submittedName>
        <fullName evidence="11">OmpA family protein</fullName>
    </submittedName>
</protein>
<evidence type="ECO:0000256" key="1">
    <source>
        <dbReference type="ARBA" id="ARBA00004162"/>
    </source>
</evidence>
<keyword evidence="5" id="KW-1133">Transmembrane helix</keyword>
<feature type="domain" description="OmpA-like" evidence="10">
    <location>
        <begin position="163"/>
        <end position="284"/>
    </location>
</feature>
<evidence type="ECO:0000256" key="4">
    <source>
        <dbReference type="ARBA" id="ARBA00022692"/>
    </source>
</evidence>
<dbReference type="SUPFAM" id="SSF103088">
    <property type="entry name" value="OmpA-like"/>
    <property type="match status" value="1"/>
</dbReference>
<keyword evidence="8" id="KW-0175">Coiled coil</keyword>
<evidence type="ECO:0000256" key="2">
    <source>
        <dbReference type="ARBA" id="ARBA00008914"/>
    </source>
</evidence>
<evidence type="ECO:0000313" key="12">
    <source>
        <dbReference type="Proteomes" id="UP000317982"/>
    </source>
</evidence>
<dbReference type="GO" id="GO:0005886">
    <property type="term" value="C:plasma membrane"/>
    <property type="evidence" value="ECO:0007669"/>
    <property type="project" value="UniProtKB-SubCell"/>
</dbReference>
<dbReference type="Pfam" id="PF13677">
    <property type="entry name" value="MotB_plug"/>
    <property type="match status" value="1"/>
</dbReference>
<dbReference type="InterPro" id="IPR036737">
    <property type="entry name" value="OmpA-like_sf"/>
</dbReference>
<comment type="subcellular location">
    <subcellularLocation>
        <location evidence="1">Cell membrane</location>
        <topology evidence="1">Single-pass membrane protein</topology>
    </subcellularLocation>
</comment>
<keyword evidence="6 7" id="KW-0472">Membrane</keyword>
<evidence type="ECO:0000256" key="7">
    <source>
        <dbReference type="PROSITE-ProRule" id="PRU00473"/>
    </source>
</evidence>
<dbReference type="Pfam" id="PF00691">
    <property type="entry name" value="OmpA"/>
    <property type="match status" value="1"/>
</dbReference>
<comment type="similarity">
    <text evidence="2">Belongs to the MotB family.</text>
</comment>
<evidence type="ECO:0000259" key="10">
    <source>
        <dbReference type="PROSITE" id="PS51123"/>
    </source>
</evidence>
<evidence type="ECO:0000256" key="5">
    <source>
        <dbReference type="ARBA" id="ARBA00022989"/>
    </source>
</evidence>
<organism evidence="11 12">
    <name type="scientific">Cryptosporangium phraense</name>
    <dbReference type="NCBI Taxonomy" id="2593070"/>
    <lineage>
        <taxon>Bacteria</taxon>
        <taxon>Bacillati</taxon>
        <taxon>Actinomycetota</taxon>
        <taxon>Actinomycetes</taxon>
        <taxon>Cryptosporangiales</taxon>
        <taxon>Cryptosporangiaceae</taxon>
        <taxon>Cryptosporangium</taxon>
    </lineage>
</organism>
<reference evidence="11 12" key="1">
    <citation type="submission" date="2019-07" db="EMBL/GenBank/DDBJ databases">
        <title>Cryptosporangium phraense sp. nov., isolated from plant litter.</title>
        <authorList>
            <person name="Suriyachadkun C."/>
        </authorList>
    </citation>
    <scope>NUCLEOTIDE SEQUENCE [LARGE SCALE GENOMIC DNA]</scope>
    <source>
        <strain evidence="11 12">A-T 5661</strain>
    </source>
</reference>
<dbReference type="PANTHER" id="PTHR30329:SF21">
    <property type="entry name" value="LIPOPROTEIN YIAD-RELATED"/>
    <property type="match status" value="1"/>
</dbReference>
<dbReference type="AlphaFoldDB" id="A0A545AE28"/>
<feature type="coiled-coil region" evidence="8">
    <location>
        <begin position="119"/>
        <end position="149"/>
    </location>
</feature>
<keyword evidence="3" id="KW-1003">Cell membrane</keyword>
<comment type="caution">
    <text evidence="11">The sequence shown here is derived from an EMBL/GenBank/DDBJ whole genome shotgun (WGS) entry which is preliminary data.</text>
</comment>
<evidence type="ECO:0000256" key="8">
    <source>
        <dbReference type="SAM" id="Coils"/>
    </source>
</evidence>
<dbReference type="InterPro" id="IPR050330">
    <property type="entry name" value="Bact_OuterMem_StrucFunc"/>
</dbReference>
<feature type="region of interest" description="Disordered" evidence="9">
    <location>
        <begin position="1"/>
        <end position="22"/>
    </location>
</feature>
<evidence type="ECO:0000256" key="9">
    <source>
        <dbReference type="SAM" id="MobiDB-lite"/>
    </source>
</evidence>
<dbReference type="OrthoDB" id="9815217at2"/>
<name>A0A545AE28_9ACTN</name>
<evidence type="ECO:0000256" key="6">
    <source>
        <dbReference type="ARBA" id="ARBA00023136"/>
    </source>
</evidence>
<dbReference type="EMBL" id="VIRS01000067">
    <property type="protein sequence ID" value="TQS39559.1"/>
    <property type="molecule type" value="Genomic_DNA"/>
</dbReference>
<dbReference type="PANTHER" id="PTHR30329">
    <property type="entry name" value="STATOR ELEMENT OF FLAGELLAR MOTOR COMPLEX"/>
    <property type="match status" value="1"/>
</dbReference>
<dbReference type="Proteomes" id="UP000317982">
    <property type="component" value="Unassembled WGS sequence"/>
</dbReference>
<accession>A0A545AE28</accession>
<dbReference type="InParanoid" id="A0A545AE28"/>
<gene>
    <name evidence="11" type="ORF">FL583_39365</name>
</gene>
<dbReference type="InterPro" id="IPR025713">
    <property type="entry name" value="MotB-like_N_dom"/>
</dbReference>
<evidence type="ECO:0000313" key="11">
    <source>
        <dbReference type="EMBL" id="TQS39559.1"/>
    </source>
</evidence>
<dbReference type="PROSITE" id="PS51123">
    <property type="entry name" value="OMPA_2"/>
    <property type="match status" value="1"/>
</dbReference>
<dbReference type="CDD" id="cd07185">
    <property type="entry name" value="OmpA_C-like"/>
    <property type="match status" value="1"/>
</dbReference>
<evidence type="ECO:0000256" key="3">
    <source>
        <dbReference type="ARBA" id="ARBA00022475"/>
    </source>
</evidence>
<keyword evidence="12" id="KW-1185">Reference proteome</keyword>